<dbReference type="SUPFAM" id="SSF52540">
    <property type="entry name" value="P-loop containing nucleoside triphosphate hydrolases"/>
    <property type="match status" value="1"/>
</dbReference>
<dbReference type="InterPro" id="IPR005702">
    <property type="entry name" value="Wzc-like_C"/>
</dbReference>
<dbReference type="RefSeq" id="WP_144838103.1">
    <property type="nucleotide sequence ID" value="NZ_JBHTKI010000008.1"/>
</dbReference>
<dbReference type="InterPro" id="IPR050445">
    <property type="entry name" value="Bact_polysacc_biosynth/exp"/>
</dbReference>
<keyword evidence="7" id="KW-0829">Tyrosine-protein kinase</keyword>
<evidence type="ECO:0000256" key="2">
    <source>
        <dbReference type="ARBA" id="ARBA00011903"/>
    </source>
</evidence>
<dbReference type="GO" id="GO:0004715">
    <property type="term" value="F:non-membrane spanning protein tyrosine kinase activity"/>
    <property type="evidence" value="ECO:0007669"/>
    <property type="project" value="UniProtKB-EC"/>
</dbReference>
<dbReference type="Proteomes" id="UP001597109">
    <property type="component" value="Unassembled WGS sequence"/>
</dbReference>
<evidence type="ECO:0000256" key="4">
    <source>
        <dbReference type="ARBA" id="ARBA00022741"/>
    </source>
</evidence>
<evidence type="ECO:0000256" key="6">
    <source>
        <dbReference type="ARBA" id="ARBA00022840"/>
    </source>
</evidence>
<comment type="catalytic activity">
    <reaction evidence="8">
        <text>L-tyrosyl-[protein] + ATP = O-phospho-L-tyrosyl-[protein] + ADP + H(+)</text>
        <dbReference type="Rhea" id="RHEA:10596"/>
        <dbReference type="Rhea" id="RHEA-COMP:10136"/>
        <dbReference type="Rhea" id="RHEA-COMP:20101"/>
        <dbReference type="ChEBI" id="CHEBI:15378"/>
        <dbReference type="ChEBI" id="CHEBI:30616"/>
        <dbReference type="ChEBI" id="CHEBI:46858"/>
        <dbReference type="ChEBI" id="CHEBI:61978"/>
        <dbReference type="ChEBI" id="CHEBI:456216"/>
        <dbReference type="EC" id="2.7.10.2"/>
    </reaction>
</comment>
<dbReference type="Pfam" id="PF13614">
    <property type="entry name" value="AAA_31"/>
    <property type="match status" value="1"/>
</dbReference>
<keyword evidence="4" id="KW-0547">Nucleotide-binding</keyword>
<gene>
    <name evidence="10" type="ORF">ACFQ1X_07715</name>
</gene>
<evidence type="ECO:0000256" key="5">
    <source>
        <dbReference type="ARBA" id="ARBA00022777"/>
    </source>
</evidence>
<evidence type="ECO:0000256" key="8">
    <source>
        <dbReference type="ARBA" id="ARBA00051245"/>
    </source>
</evidence>
<accession>A0ABW3LD41</accession>
<evidence type="ECO:0000256" key="7">
    <source>
        <dbReference type="ARBA" id="ARBA00023137"/>
    </source>
</evidence>
<evidence type="ECO:0000256" key="3">
    <source>
        <dbReference type="ARBA" id="ARBA00022679"/>
    </source>
</evidence>
<dbReference type="InterPro" id="IPR027417">
    <property type="entry name" value="P-loop_NTPase"/>
</dbReference>
<comment type="similarity">
    <text evidence="1">Belongs to the CpsD/CapB family.</text>
</comment>
<feature type="domain" description="AAA" evidence="9">
    <location>
        <begin position="48"/>
        <end position="186"/>
    </location>
</feature>
<proteinExistence type="inferred from homology"/>
<sequence length="231" mass="25306">MKNRKKHLDVAQRNLIAFTTPRSLMSEQYRTLRTNINFSSIDQDIKSIVITSAAPSEGKSTTASNLAIVYAQEGKNVLLIDGDMRRPTMHNTFNIRNIHGLSSVLSRQSSIESSVRVTAINGLDILTCGPIPPNPAELLSSDSMDILIAKLKTMYDLLIFDSPPILSVADSQILINKCDSAILVLSSGETVKHDAIKAKEIINSSKSKLLGVVLNNVTLSKKSMYNSYLES</sequence>
<dbReference type="InterPro" id="IPR025669">
    <property type="entry name" value="AAA_dom"/>
</dbReference>
<keyword evidence="6" id="KW-0067">ATP-binding</keyword>
<reference evidence="11" key="1">
    <citation type="journal article" date="2019" name="Int. J. Syst. Evol. Microbiol.">
        <title>The Global Catalogue of Microorganisms (GCM) 10K type strain sequencing project: providing services to taxonomists for standard genome sequencing and annotation.</title>
        <authorList>
            <consortium name="The Broad Institute Genomics Platform"/>
            <consortium name="The Broad Institute Genome Sequencing Center for Infectious Disease"/>
            <person name="Wu L."/>
            <person name="Ma J."/>
        </authorList>
    </citation>
    <scope>NUCLEOTIDE SEQUENCE [LARGE SCALE GENOMIC DNA]</scope>
    <source>
        <strain evidence="11">CCUG 56756</strain>
    </source>
</reference>
<evidence type="ECO:0000313" key="10">
    <source>
        <dbReference type="EMBL" id="MFD1031321.1"/>
    </source>
</evidence>
<dbReference type="CDD" id="cd05387">
    <property type="entry name" value="BY-kinase"/>
    <property type="match status" value="1"/>
</dbReference>
<protein>
    <recommendedName>
        <fullName evidence="2">non-specific protein-tyrosine kinase</fullName>
        <ecNumber evidence="2">2.7.10.2</ecNumber>
    </recommendedName>
</protein>
<keyword evidence="5 10" id="KW-0418">Kinase</keyword>
<dbReference type="PANTHER" id="PTHR32309">
    <property type="entry name" value="TYROSINE-PROTEIN KINASE"/>
    <property type="match status" value="1"/>
</dbReference>
<dbReference type="EC" id="2.7.10.2" evidence="2"/>
<evidence type="ECO:0000259" key="9">
    <source>
        <dbReference type="Pfam" id="PF13614"/>
    </source>
</evidence>
<evidence type="ECO:0000313" key="11">
    <source>
        <dbReference type="Proteomes" id="UP001597109"/>
    </source>
</evidence>
<dbReference type="NCBIfam" id="TIGR01007">
    <property type="entry name" value="eps_fam"/>
    <property type="match status" value="1"/>
</dbReference>
<keyword evidence="11" id="KW-1185">Reference proteome</keyword>
<evidence type="ECO:0000256" key="1">
    <source>
        <dbReference type="ARBA" id="ARBA00007316"/>
    </source>
</evidence>
<dbReference type="PANTHER" id="PTHR32309:SF13">
    <property type="entry name" value="FERRIC ENTEROBACTIN TRANSPORT PROTEIN FEPE"/>
    <property type="match status" value="1"/>
</dbReference>
<organism evidence="10 11">
    <name type="scientific">Metaplanococcus flavidus</name>
    <dbReference type="NCBI Taxonomy" id="569883"/>
    <lineage>
        <taxon>Bacteria</taxon>
        <taxon>Bacillati</taxon>
        <taxon>Bacillota</taxon>
        <taxon>Bacilli</taxon>
        <taxon>Bacillales</taxon>
        <taxon>Caryophanaceae</taxon>
        <taxon>Metaplanococcus</taxon>
    </lineage>
</organism>
<dbReference type="EMBL" id="JBHTKI010000008">
    <property type="protein sequence ID" value="MFD1031321.1"/>
    <property type="molecule type" value="Genomic_DNA"/>
</dbReference>
<name>A0ABW3LD41_9BACL</name>
<dbReference type="Gene3D" id="3.40.50.300">
    <property type="entry name" value="P-loop containing nucleotide triphosphate hydrolases"/>
    <property type="match status" value="1"/>
</dbReference>
<comment type="caution">
    <text evidence="10">The sequence shown here is derived from an EMBL/GenBank/DDBJ whole genome shotgun (WGS) entry which is preliminary data.</text>
</comment>
<keyword evidence="3 10" id="KW-0808">Transferase</keyword>